<gene>
    <name evidence="2" type="ORF">NA57DRAFT_80382</name>
</gene>
<proteinExistence type="predicted"/>
<organism evidence="2 3">
    <name type="scientific">Rhizodiscina lignyota</name>
    <dbReference type="NCBI Taxonomy" id="1504668"/>
    <lineage>
        <taxon>Eukaryota</taxon>
        <taxon>Fungi</taxon>
        <taxon>Dikarya</taxon>
        <taxon>Ascomycota</taxon>
        <taxon>Pezizomycotina</taxon>
        <taxon>Dothideomycetes</taxon>
        <taxon>Pleosporomycetidae</taxon>
        <taxon>Aulographales</taxon>
        <taxon>Rhizodiscinaceae</taxon>
        <taxon>Rhizodiscina</taxon>
    </lineage>
</organism>
<keyword evidence="3" id="KW-1185">Reference proteome</keyword>
<dbReference type="AlphaFoldDB" id="A0A9P4I3U2"/>
<protein>
    <submittedName>
        <fullName evidence="2">Uncharacterized protein</fullName>
    </submittedName>
</protein>
<keyword evidence="1" id="KW-1133">Transmembrane helix</keyword>
<feature type="transmembrane region" description="Helical" evidence="1">
    <location>
        <begin position="106"/>
        <end position="128"/>
    </location>
</feature>
<evidence type="ECO:0000313" key="3">
    <source>
        <dbReference type="Proteomes" id="UP000799772"/>
    </source>
</evidence>
<keyword evidence="1" id="KW-0812">Transmembrane</keyword>
<evidence type="ECO:0000313" key="2">
    <source>
        <dbReference type="EMBL" id="KAF2094581.1"/>
    </source>
</evidence>
<dbReference type="OrthoDB" id="5342924at2759"/>
<dbReference type="EMBL" id="ML978134">
    <property type="protein sequence ID" value="KAF2094581.1"/>
    <property type="molecule type" value="Genomic_DNA"/>
</dbReference>
<feature type="transmembrane region" description="Helical" evidence="1">
    <location>
        <begin position="223"/>
        <end position="244"/>
    </location>
</feature>
<evidence type="ECO:0000256" key="1">
    <source>
        <dbReference type="SAM" id="Phobius"/>
    </source>
</evidence>
<keyword evidence="1" id="KW-0472">Membrane</keyword>
<reference evidence="2" key="1">
    <citation type="journal article" date="2020" name="Stud. Mycol.">
        <title>101 Dothideomycetes genomes: a test case for predicting lifestyles and emergence of pathogens.</title>
        <authorList>
            <person name="Haridas S."/>
            <person name="Albert R."/>
            <person name="Binder M."/>
            <person name="Bloem J."/>
            <person name="Labutti K."/>
            <person name="Salamov A."/>
            <person name="Andreopoulos B."/>
            <person name="Baker S."/>
            <person name="Barry K."/>
            <person name="Bills G."/>
            <person name="Bluhm B."/>
            <person name="Cannon C."/>
            <person name="Castanera R."/>
            <person name="Culley D."/>
            <person name="Daum C."/>
            <person name="Ezra D."/>
            <person name="Gonzalez J."/>
            <person name="Henrissat B."/>
            <person name="Kuo A."/>
            <person name="Liang C."/>
            <person name="Lipzen A."/>
            <person name="Lutzoni F."/>
            <person name="Magnuson J."/>
            <person name="Mondo S."/>
            <person name="Nolan M."/>
            <person name="Ohm R."/>
            <person name="Pangilinan J."/>
            <person name="Park H.-J."/>
            <person name="Ramirez L."/>
            <person name="Alfaro M."/>
            <person name="Sun H."/>
            <person name="Tritt A."/>
            <person name="Yoshinaga Y."/>
            <person name="Zwiers L.-H."/>
            <person name="Turgeon B."/>
            <person name="Goodwin S."/>
            <person name="Spatafora J."/>
            <person name="Crous P."/>
            <person name="Grigoriev I."/>
        </authorList>
    </citation>
    <scope>NUCLEOTIDE SEQUENCE</scope>
    <source>
        <strain evidence="2">CBS 133067</strain>
    </source>
</reference>
<name>A0A9P4I3U2_9PEZI</name>
<accession>A0A9P4I3U2</accession>
<dbReference type="Proteomes" id="UP000799772">
    <property type="component" value="Unassembled WGS sequence"/>
</dbReference>
<comment type="caution">
    <text evidence="2">The sequence shown here is derived from an EMBL/GenBank/DDBJ whole genome shotgun (WGS) entry which is preliminary data.</text>
</comment>
<sequence>MACIIKFQSLPNLPIFLKCSISLLLSAQLTVSFRNASTEIAWKNLRSLNDHVQINFTPQDEIPLTEASAAASQTELHRTVTRVYKNTRRGEPPKVIYTTRRQSLNLLWSILVHIPPLFITIIILALNYKNVYWSDLGAAGQNLVLDSLQYAAKAHELMMTLSLGTIVLHRVQVSLLSNGGVPLGLVTAPYRLTDVYYLFSREFWAGATTTRSTSQDSRHRFRVYRWTFLGILIAVNVILAALVGPSSAVLMIPQLDWWDLKDPFHRDSETCFLNISAGSIWPKTVPDPWFIDPTNEYSVTAGLDHFAGWASAFENQLMHPNISVDADGGVFRYATSVPQEPVKNSGSTWTAASTVSNRQARDVGSFWEWVSEQELKPKNISRPILTPRLVNSTVAMQKPLVQIECAMYNLTNSSRGIEFPHRQLVSQVDKQFDDVHWPVPVQYLNTGWYDSTNGVSVEFIDVSNFTNASSAAAVYVLKDEWENFQLLPCSILAHWVPVSLWLDPRTDNLVYQDSPDPYDALNRSDYRNLNKTTQIVIPPSYASAINNASVSDPRPLAMMVKNFGVHYTPELYVIQGKQNIPWQVATTLGLYVADSLSRVNYLLNPNASVVVHDPGDGGQPFARILDNLNVGNLSYAPYDTPLSFYEANQDTTTAFSFEVQRFGYAWSTRNITVKLAATVLLCQAALAIGHLMLLLLTGWTSNS</sequence>